<evidence type="ECO:0000256" key="2">
    <source>
        <dbReference type="ARBA" id="ARBA00004950"/>
    </source>
</evidence>
<dbReference type="PANTHER" id="PTHR42716">
    <property type="entry name" value="L-ASPARTATE OXIDASE"/>
    <property type="match status" value="1"/>
</dbReference>
<keyword evidence="8 12" id="KW-0274">FAD</keyword>
<dbReference type="NCBIfam" id="NF005978">
    <property type="entry name" value="PRK08071.1"/>
    <property type="match status" value="1"/>
</dbReference>
<dbReference type="InterPro" id="IPR015939">
    <property type="entry name" value="Fum_Rdtase/Succ_DH_flav-like_C"/>
</dbReference>
<evidence type="ECO:0000256" key="6">
    <source>
        <dbReference type="ARBA" id="ARBA00022630"/>
    </source>
</evidence>
<dbReference type="FunFam" id="3.90.700.10:FF:000002">
    <property type="entry name" value="L-aspartate oxidase"/>
    <property type="match status" value="1"/>
</dbReference>
<evidence type="ECO:0000256" key="1">
    <source>
        <dbReference type="ARBA" id="ARBA00001974"/>
    </source>
</evidence>
<sequence length="525" mass="59321">MTKQRVIIVGAGLAAFVLADRLYKEKEVVIITKESIQQNNSLKAQGGVAAAIDTNDSAEIHRQDTMKAGVQYNDPSAVEVLTKEGTERIKEWIHAGFPFDKDQYGKILLGREGAHQKRRILHVGGDQSGKYLVSYLQEKLRKNIMIIENEMAVECIMWEGRCKGINTIDNRDHYHSYYCDHLILATGGCGALFETTSNDRTVTGDGIAIAYKAGARIEDIEFIQFHPTMLKQNSKGHHFLISEAVRGEGAILVDQNDIPFMAKYHKDLDLAPRDVVTRAMVTEEGLGNQVYLKIDMIEHFSERFPQISSLCEEMNINWKSGYIPVIPGAHFLMGGIQTNLKGETTVPGLYAVGETASTRVHGANRLASNSLLECIVFANRLADWLIKKEETTSIIQASRSYNPSTRECIDLPTIAEIQAKMMKYVGIEREEKGLKKILEWLRSYQVHHISSITDKFYSKKQIEQLHMTTVAWLIASSAIERKESRGAHYRSDYPSKNDEQWGNRRIIRTFQQKANINVSNQAIER</sequence>
<dbReference type="InterPro" id="IPR027477">
    <property type="entry name" value="Succ_DH/fumarate_Rdtase_cat_sf"/>
</dbReference>
<dbReference type="GO" id="GO:0008734">
    <property type="term" value="F:L-aspartate oxidase activity"/>
    <property type="evidence" value="ECO:0007669"/>
    <property type="project" value="UniProtKB-UniRule"/>
</dbReference>
<dbReference type="RefSeq" id="WP_109984063.1">
    <property type="nucleotide sequence ID" value="NZ_QGTD01000008.1"/>
</dbReference>
<reference evidence="15 16" key="1">
    <citation type="submission" date="2018-05" db="EMBL/GenBank/DDBJ databases">
        <title>Genomic analysis of Gracilibacillus dipsosauri DD1 reveals novel features of a salt-tolerant amylase.</title>
        <authorList>
            <person name="Deutch C.E."/>
            <person name="Yang S."/>
        </authorList>
    </citation>
    <scope>NUCLEOTIDE SEQUENCE [LARGE SCALE GENOMIC DNA]</scope>
    <source>
        <strain evidence="15 16">DD1</strain>
    </source>
</reference>
<dbReference type="Gene3D" id="1.20.58.100">
    <property type="entry name" value="Fumarate reductase/succinate dehydrogenase flavoprotein-like, C-terminal domain"/>
    <property type="match status" value="1"/>
</dbReference>
<dbReference type="InterPro" id="IPR003953">
    <property type="entry name" value="FAD-dep_OxRdtase_2_FAD-bd"/>
</dbReference>
<keyword evidence="6 12" id="KW-0285">Flavoprotein</keyword>
<evidence type="ECO:0000256" key="10">
    <source>
        <dbReference type="ARBA" id="ARBA00048305"/>
    </source>
</evidence>
<evidence type="ECO:0000256" key="3">
    <source>
        <dbReference type="ARBA" id="ARBA00008562"/>
    </source>
</evidence>
<dbReference type="SUPFAM" id="SSF56425">
    <property type="entry name" value="Succinate dehydrogenase/fumarate reductase flavoprotein, catalytic domain"/>
    <property type="match status" value="1"/>
</dbReference>
<comment type="function">
    <text evidence="12">Catalyzes the oxidation of L-aspartate to iminoaspartate.</text>
</comment>
<evidence type="ECO:0000256" key="11">
    <source>
        <dbReference type="NCBIfam" id="TIGR00551"/>
    </source>
</evidence>
<dbReference type="GO" id="GO:0033765">
    <property type="term" value="F:steroid dehydrogenase activity, acting on the CH-CH group of donors"/>
    <property type="evidence" value="ECO:0007669"/>
    <property type="project" value="UniProtKB-ARBA"/>
</dbReference>
<feature type="domain" description="Fumarate reductase/succinate dehydrogenase flavoprotein-like C-terminal" evidence="14">
    <location>
        <begin position="416"/>
        <end position="518"/>
    </location>
</feature>
<comment type="cofactor">
    <cofactor evidence="1 12">
        <name>FAD</name>
        <dbReference type="ChEBI" id="CHEBI:57692"/>
    </cofactor>
</comment>
<evidence type="ECO:0000256" key="8">
    <source>
        <dbReference type="ARBA" id="ARBA00022827"/>
    </source>
</evidence>
<comment type="similarity">
    <text evidence="3 12">Belongs to the FAD-dependent oxidoreductase 2 family. NadB subfamily.</text>
</comment>
<evidence type="ECO:0000256" key="7">
    <source>
        <dbReference type="ARBA" id="ARBA00022642"/>
    </source>
</evidence>
<dbReference type="Proteomes" id="UP000245624">
    <property type="component" value="Unassembled WGS sequence"/>
</dbReference>
<dbReference type="InterPro" id="IPR037099">
    <property type="entry name" value="Fum_R/Succ_DH_flav-like_C_sf"/>
</dbReference>
<gene>
    <name evidence="15" type="ORF">DLJ74_07855</name>
</gene>
<feature type="domain" description="FAD-dependent oxidoreductase 2 FAD-binding" evidence="13">
    <location>
        <begin position="6"/>
        <end position="371"/>
    </location>
</feature>
<dbReference type="GO" id="GO:0005737">
    <property type="term" value="C:cytoplasm"/>
    <property type="evidence" value="ECO:0007669"/>
    <property type="project" value="UniProtKB-SubCell"/>
</dbReference>
<dbReference type="Gene3D" id="3.90.700.10">
    <property type="entry name" value="Succinate dehydrogenase/fumarate reductase flavoprotein, catalytic domain"/>
    <property type="match status" value="1"/>
</dbReference>
<evidence type="ECO:0000256" key="12">
    <source>
        <dbReference type="RuleBase" id="RU362049"/>
    </source>
</evidence>
<comment type="subcellular location">
    <subcellularLocation>
        <location evidence="12">Cytoplasm</location>
    </subcellularLocation>
</comment>
<accession>A0A317KYK4</accession>
<comment type="pathway">
    <text evidence="2 12">Cofactor biosynthesis; NAD(+) biosynthesis; iminoaspartate from L-aspartate (oxidase route): step 1/1.</text>
</comment>
<dbReference type="EC" id="1.4.3.16" evidence="4 11"/>
<dbReference type="GO" id="GO:0034628">
    <property type="term" value="P:'de novo' NAD+ biosynthetic process from L-aspartate"/>
    <property type="evidence" value="ECO:0007669"/>
    <property type="project" value="TreeGrafter"/>
</dbReference>
<dbReference type="UniPathway" id="UPA00253">
    <property type="reaction ID" value="UER00326"/>
</dbReference>
<evidence type="ECO:0000256" key="4">
    <source>
        <dbReference type="ARBA" id="ARBA00012173"/>
    </source>
</evidence>
<dbReference type="PANTHER" id="PTHR42716:SF2">
    <property type="entry name" value="L-ASPARTATE OXIDASE, CHLOROPLASTIC"/>
    <property type="match status" value="1"/>
</dbReference>
<dbReference type="SUPFAM" id="SSF51905">
    <property type="entry name" value="FAD/NAD(P)-binding domain"/>
    <property type="match status" value="1"/>
</dbReference>
<evidence type="ECO:0000259" key="13">
    <source>
        <dbReference type="Pfam" id="PF00890"/>
    </source>
</evidence>
<evidence type="ECO:0000256" key="9">
    <source>
        <dbReference type="ARBA" id="ARBA00023002"/>
    </source>
</evidence>
<keyword evidence="16" id="KW-1185">Reference proteome</keyword>
<dbReference type="PRINTS" id="PR00368">
    <property type="entry name" value="FADPNR"/>
</dbReference>
<dbReference type="InterPro" id="IPR005288">
    <property type="entry name" value="NadB"/>
</dbReference>
<comment type="caution">
    <text evidence="15">The sequence shown here is derived from an EMBL/GenBank/DDBJ whole genome shotgun (WGS) entry which is preliminary data.</text>
</comment>
<proteinExistence type="inferred from homology"/>
<keyword evidence="7 12" id="KW-0662">Pyridine nucleotide biosynthesis</keyword>
<organism evidence="15 16">
    <name type="scientific">Gracilibacillus dipsosauri</name>
    <dbReference type="NCBI Taxonomy" id="178340"/>
    <lineage>
        <taxon>Bacteria</taxon>
        <taxon>Bacillati</taxon>
        <taxon>Bacillota</taxon>
        <taxon>Bacilli</taxon>
        <taxon>Bacillales</taxon>
        <taxon>Bacillaceae</taxon>
        <taxon>Gracilibacillus</taxon>
    </lineage>
</organism>
<protein>
    <recommendedName>
        <fullName evidence="5 11">L-aspartate oxidase</fullName>
        <ecNumber evidence="4 11">1.4.3.16</ecNumber>
    </recommendedName>
</protein>
<name>A0A317KYK4_9BACI</name>
<evidence type="ECO:0000259" key="14">
    <source>
        <dbReference type="Pfam" id="PF02910"/>
    </source>
</evidence>
<dbReference type="SUPFAM" id="SSF46977">
    <property type="entry name" value="Succinate dehydrogenase/fumarate reductase flavoprotein C-terminal domain"/>
    <property type="match status" value="1"/>
</dbReference>
<dbReference type="OrthoDB" id="9806724at2"/>
<dbReference type="AlphaFoldDB" id="A0A317KYK4"/>
<comment type="catalytic activity">
    <reaction evidence="10">
        <text>L-aspartate + O2 = iminosuccinate + H2O2</text>
        <dbReference type="Rhea" id="RHEA:25876"/>
        <dbReference type="ChEBI" id="CHEBI:15379"/>
        <dbReference type="ChEBI" id="CHEBI:16240"/>
        <dbReference type="ChEBI" id="CHEBI:29991"/>
        <dbReference type="ChEBI" id="CHEBI:77875"/>
        <dbReference type="EC" id="1.4.3.16"/>
    </reaction>
    <physiologicalReaction direction="left-to-right" evidence="10">
        <dbReference type="Rhea" id="RHEA:25877"/>
    </physiologicalReaction>
</comment>
<dbReference type="NCBIfam" id="TIGR00551">
    <property type="entry name" value="nadB"/>
    <property type="match status" value="1"/>
</dbReference>
<evidence type="ECO:0000313" key="16">
    <source>
        <dbReference type="Proteomes" id="UP000245624"/>
    </source>
</evidence>
<keyword evidence="9 12" id="KW-0560">Oxidoreductase</keyword>
<dbReference type="InterPro" id="IPR036188">
    <property type="entry name" value="FAD/NAD-bd_sf"/>
</dbReference>
<evidence type="ECO:0000256" key="5">
    <source>
        <dbReference type="ARBA" id="ARBA00021901"/>
    </source>
</evidence>
<dbReference type="Gene3D" id="3.50.50.60">
    <property type="entry name" value="FAD/NAD(P)-binding domain"/>
    <property type="match status" value="1"/>
</dbReference>
<dbReference type="Pfam" id="PF00890">
    <property type="entry name" value="FAD_binding_2"/>
    <property type="match status" value="1"/>
</dbReference>
<dbReference type="EMBL" id="QGTD01000008">
    <property type="protein sequence ID" value="PWU68356.1"/>
    <property type="molecule type" value="Genomic_DNA"/>
</dbReference>
<dbReference type="Pfam" id="PF02910">
    <property type="entry name" value="Succ_DH_flav_C"/>
    <property type="match status" value="1"/>
</dbReference>
<evidence type="ECO:0000313" key="15">
    <source>
        <dbReference type="EMBL" id="PWU68356.1"/>
    </source>
</evidence>